<evidence type="ECO:0000313" key="2">
    <source>
        <dbReference type="Proteomes" id="UP000676336"/>
    </source>
</evidence>
<dbReference type="AlphaFoldDB" id="A0A8S2XNV0"/>
<proteinExistence type="predicted"/>
<comment type="caution">
    <text evidence="1">The sequence shown here is derived from an EMBL/GenBank/DDBJ whole genome shotgun (WGS) entry which is preliminary data.</text>
</comment>
<organism evidence="1 2">
    <name type="scientific">Rotaria magnacalcarata</name>
    <dbReference type="NCBI Taxonomy" id="392030"/>
    <lineage>
        <taxon>Eukaryota</taxon>
        <taxon>Metazoa</taxon>
        <taxon>Spiralia</taxon>
        <taxon>Gnathifera</taxon>
        <taxon>Rotifera</taxon>
        <taxon>Eurotatoria</taxon>
        <taxon>Bdelloidea</taxon>
        <taxon>Philodinida</taxon>
        <taxon>Philodinidae</taxon>
        <taxon>Rotaria</taxon>
    </lineage>
</organism>
<name>A0A8S2XNV0_9BILA</name>
<accession>A0A8S2XNV0</accession>
<dbReference type="EMBL" id="CAJOBI010082767">
    <property type="protein sequence ID" value="CAF4505161.1"/>
    <property type="molecule type" value="Genomic_DNA"/>
</dbReference>
<dbReference type="Proteomes" id="UP000676336">
    <property type="component" value="Unassembled WGS sequence"/>
</dbReference>
<sequence>MTNSKVLRQSANSGLAASIHIDEVMSYLNQLQRI</sequence>
<reference evidence="1" key="1">
    <citation type="submission" date="2021-02" db="EMBL/GenBank/DDBJ databases">
        <authorList>
            <person name="Nowell W R."/>
        </authorList>
    </citation>
    <scope>NUCLEOTIDE SEQUENCE</scope>
</reference>
<feature type="non-terminal residue" evidence="1">
    <location>
        <position position="34"/>
    </location>
</feature>
<evidence type="ECO:0000313" key="1">
    <source>
        <dbReference type="EMBL" id="CAF4505161.1"/>
    </source>
</evidence>
<protein>
    <submittedName>
        <fullName evidence="1">Uncharacterized protein</fullName>
    </submittedName>
</protein>
<gene>
    <name evidence="1" type="ORF">SMN809_LOCUS35092</name>
</gene>